<protein>
    <recommendedName>
        <fullName evidence="5">unspecific monooxygenase</fullName>
        <ecNumber evidence="5">1.14.14.1</ecNumber>
    </recommendedName>
</protein>
<dbReference type="PRINTS" id="PR00385">
    <property type="entry name" value="P450"/>
</dbReference>
<dbReference type="OrthoDB" id="2789670at2759"/>
<keyword evidence="8" id="KW-0256">Endoplasmic reticulum</keyword>
<dbReference type="Gene3D" id="1.10.630.10">
    <property type="entry name" value="Cytochrome P450"/>
    <property type="match status" value="1"/>
</dbReference>
<keyword evidence="6 15" id="KW-0349">Heme</keyword>
<evidence type="ECO:0000256" key="3">
    <source>
        <dbReference type="ARBA" id="ARBA00004406"/>
    </source>
</evidence>
<dbReference type="Proteomes" id="UP000789524">
    <property type="component" value="Unassembled WGS sequence"/>
</dbReference>
<comment type="similarity">
    <text evidence="4 16">Belongs to the cytochrome P450 family.</text>
</comment>
<dbReference type="InterPro" id="IPR050476">
    <property type="entry name" value="Insect_CytP450_Detox"/>
</dbReference>
<dbReference type="EMBL" id="CAKASE010000074">
    <property type="protein sequence ID" value="CAG9576239.1"/>
    <property type="molecule type" value="Genomic_DNA"/>
</dbReference>
<evidence type="ECO:0000256" key="16">
    <source>
        <dbReference type="RuleBase" id="RU000461"/>
    </source>
</evidence>
<dbReference type="InterPro" id="IPR036396">
    <property type="entry name" value="Cyt_P450_sf"/>
</dbReference>
<comment type="subcellular location">
    <subcellularLocation>
        <location evidence="3">Endoplasmic reticulum membrane</location>
        <topology evidence="3">Peripheral membrane protein</topology>
    </subcellularLocation>
    <subcellularLocation>
        <location evidence="2">Microsome membrane</location>
        <topology evidence="2">Peripheral membrane protein</topology>
    </subcellularLocation>
</comment>
<evidence type="ECO:0000256" key="5">
    <source>
        <dbReference type="ARBA" id="ARBA00012109"/>
    </source>
</evidence>
<dbReference type="GO" id="GO:0005506">
    <property type="term" value="F:iron ion binding"/>
    <property type="evidence" value="ECO:0007669"/>
    <property type="project" value="InterPro"/>
</dbReference>
<evidence type="ECO:0000313" key="17">
    <source>
        <dbReference type="EMBL" id="CAG9576239.1"/>
    </source>
</evidence>
<dbReference type="GO" id="GO:0005789">
    <property type="term" value="C:endoplasmic reticulum membrane"/>
    <property type="evidence" value="ECO:0007669"/>
    <property type="project" value="UniProtKB-SubCell"/>
</dbReference>
<dbReference type="InterPro" id="IPR001128">
    <property type="entry name" value="Cyt_P450"/>
</dbReference>
<evidence type="ECO:0000256" key="1">
    <source>
        <dbReference type="ARBA" id="ARBA00001971"/>
    </source>
</evidence>
<accession>A0A8J2RCL9</accession>
<evidence type="ECO:0000256" key="7">
    <source>
        <dbReference type="ARBA" id="ARBA00022723"/>
    </source>
</evidence>
<dbReference type="PRINTS" id="PR00463">
    <property type="entry name" value="EP450I"/>
</dbReference>
<dbReference type="InterPro" id="IPR017972">
    <property type="entry name" value="Cyt_P450_CS"/>
</dbReference>
<dbReference type="InterPro" id="IPR002401">
    <property type="entry name" value="Cyt_P450_E_grp-I"/>
</dbReference>
<evidence type="ECO:0000256" key="14">
    <source>
        <dbReference type="ARBA" id="ARBA00047827"/>
    </source>
</evidence>
<reference evidence="17" key="1">
    <citation type="submission" date="2021-09" db="EMBL/GenBank/DDBJ databases">
        <authorList>
            <person name="Martin H S."/>
        </authorList>
    </citation>
    <scope>NUCLEOTIDE SEQUENCE</scope>
</reference>
<dbReference type="Pfam" id="PF00067">
    <property type="entry name" value="p450"/>
    <property type="match status" value="1"/>
</dbReference>
<evidence type="ECO:0000256" key="12">
    <source>
        <dbReference type="ARBA" id="ARBA00023033"/>
    </source>
</evidence>
<gene>
    <name evidence="17" type="ORF">DCHRY22_LOCUS11971</name>
</gene>
<organism evidence="17 18">
    <name type="scientific">Danaus chrysippus</name>
    <name type="common">African queen</name>
    <dbReference type="NCBI Taxonomy" id="151541"/>
    <lineage>
        <taxon>Eukaryota</taxon>
        <taxon>Metazoa</taxon>
        <taxon>Ecdysozoa</taxon>
        <taxon>Arthropoda</taxon>
        <taxon>Hexapoda</taxon>
        <taxon>Insecta</taxon>
        <taxon>Pterygota</taxon>
        <taxon>Neoptera</taxon>
        <taxon>Endopterygota</taxon>
        <taxon>Lepidoptera</taxon>
        <taxon>Glossata</taxon>
        <taxon>Ditrysia</taxon>
        <taxon>Papilionoidea</taxon>
        <taxon>Nymphalidae</taxon>
        <taxon>Danainae</taxon>
        <taxon>Danaini</taxon>
        <taxon>Danaina</taxon>
        <taxon>Danaus</taxon>
        <taxon>Anosia</taxon>
    </lineage>
</organism>
<keyword evidence="9" id="KW-0492">Microsome</keyword>
<dbReference type="CDD" id="cd11056">
    <property type="entry name" value="CYP6-like"/>
    <property type="match status" value="1"/>
</dbReference>
<sequence length="495" mass="57857">MLLTILSFVTLLLLLFLIIGWYNNNYWKKRGVVFYNGNVLNSILYDFFTGKKPFFIHLHDIYKKYPNDPAVAVGLFSIPVLYVKDPTNIQYILSSEFNSFNHRGIETNESDVLAKNTLFQNGKIWKLLRENMTPLFTSSKLKNMFYIMDKSAQDFVKYLKNDRELRQYNTYQKISMFCCAAICGTVFGIGTDSIFDLPFLKIAQKSLKSTLKINMRFALSTLSKTLFNKFKIHFFKEYEEFFIEAIKQVIHQREQDNIKKHDFVDIWLALHKSGKLKDPDNGFELETTNELLAAQAFSFFLAGVEPTATAMFATLFELAKHPDIQQNIHAEIDSVFENHNGSLTYEIISEMVYLDMAIKEAMRLHPSIATLSRRCVQNTVLPTGNIVVEKGTKIFIPVYELHHDEKYFPDPESYKPERFLRENKHEILEFTYLPFGKGNRTCIGMQYANMQIKTGLVHMLRHFTVHTDIHQGKHKYLKHLIQLRLDHIDIKFLRR</sequence>
<evidence type="ECO:0000256" key="13">
    <source>
        <dbReference type="ARBA" id="ARBA00023136"/>
    </source>
</evidence>
<keyword evidence="12 16" id="KW-0503">Monooxygenase</keyword>
<dbReference type="GO" id="GO:0016712">
    <property type="term" value="F:oxidoreductase activity, acting on paired donors, with incorporation or reduction of molecular oxygen, reduced flavin or flavoprotein as one donor, and incorporation of one atom of oxygen"/>
    <property type="evidence" value="ECO:0007669"/>
    <property type="project" value="UniProtKB-EC"/>
</dbReference>
<dbReference type="PANTHER" id="PTHR24292:SF54">
    <property type="entry name" value="CYP9F3-RELATED"/>
    <property type="match status" value="1"/>
</dbReference>
<dbReference type="AlphaFoldDB" id="A0A8J2RCL9"/>
<evidence type="ECO:0000256" key="6">
    <source>
        <dbReference type="ARBA" id="ARBA00022617"/>
    </source>
</evidence>
<evidence type="ECO:0000256" key="11">
    <source>
        <dbReference type="ARBA" id="ARBA00023004"/>
    </source>
</evidence>
<evidence type="ECO:0000256" key="15">
    <source>
        <dbReference type="PIRSR" id="PIRSR602401-1"/>
    </source>
</evidence>
<keyword evidence="18" id="KW-1185">Reference proteome</keyword>
<dbReference type="PANTHER" id="PTHR24292">
    <property type="entry name" value="CYTOCHROME P450"/>
    <property type="match status" value="1"/>
</dbReference>
<comment type="cofactor">
    <cofactor evidence="1 15">
        <name>heme</name>
        <dbReference type="ChEBI" id="CHEBI:30413"/>
    </cofactor>
</comment>
<evidence type="ECO:0000256" key="8">
    <source>
        <dbReference type="ARBA" id="ARBA00022824"/>
    </source>
</evidence>
<proteinExistence type="inferred from homology"/>
<comment type="caution">
    <text evidence="17">The sequence shown here is derived from an EMBL/GenBank/DDBJ whole genome shotgun (WGS) entry which is preliminary data.</text>
</comment>
<keyword evidence="10 16" id="KW-0560">Oxidoreductase</keyword>
<keyword evidence="13" id="KW-0472">Membrane</keyword>
<feature type="binding site" description="axial binding residue" evidence="15">
    <location>
        <position position="442"/>
    </location>
    <ligand>
        <name>heme</name>
        <dbReference type="ChEBI" id="CHEBI:30413"/>
    </ligand>
    <ligandPart>
        <name>Fe</name>
        <dbReference type="ChEBI" id="CHEBI:18248"/>
    </ligandPart>
</feature>
<dbReference type="EC" id="1.14.14.1" evidence="5"/>
<dbReference type="PROSITE" id="PS00086">
    <property type="entry name" value="CYTOCHROME_P450"/>
    <property type="match status" value="1"/>
</dbReference>
<dbReference type="SUPFAM" id="SSF48264">
    <property type="entry name" value="Cytochrome P450"/>
    <property type="match status" value="1"/>
</dbReference>
<keyword evidence="11 15" id="KW-0408">Iron</keyword>
<evidence type="ECO:0000313" key="18">
    <source>
        <dbReference type="Proteomes" id="UP000789524"/>
    </source>
</evidence>
<dbReference type="FunFam" id="1.10.630.10:FF:000182">
    <property type="entry name" value="Cytochrome P450 3A4"/>
    <property type="match status" value="1"/>
</dbReference>
<keyword evidence="7 15" id="KW-0479">Metal-binding</keyword>
<name>A0A8J2RCL9_9NEOP</name>
<evidence type="ECO:0000256" key="2">
    <source>
        <dbReference type="ARBA" id="ARBA00004174"/>
    </source>
</evidence>
<comment type="catalytic activity">
    <reaction evidence="14">
        <text>an organic molecule + reduced [NADPH--hemoprotein reductase] + O2 = an alcohol + oxidized [NADPH--hemoprotein reductase] + H2O + H(+)</text>
        <dbReference type="Rhea" id="RHEA:17149"/>
        <dbReference type="Rhea" id="RHEA-COMP:11964"/>
        <dbReference type="Rhea" id="RHEA-COMP:11965"/>
        <dbReference type="ChEBI" id="CHEBI:15377"/>
        <dbReference type="ChEBI" id="CHEBI:15378"/>
        <dbReference type="ChEBI" id="CHEBI:15379"/>
        <dbReference type="ChEBI" id="CHEBI:30879"/>
        <dbReference type="ChEBI" id="CHEBI:57618"/>
        <dbReference type="ChEBI" id="CHEBI:58210"/>
        <dbReference type="ChEBI" id="CHEBI:142491"/>
        <dbReference type="EC" id="1.14.14.1"/>
    </reaction>
</comment>
<dbReference type="GO" id="GO:0020037">
    <property type="term" value="F:heme binding"/>
    <property type="evidence" value="ECO:0007669"/>
    <property type="project" value="InterPro"/>
</dbReference>
<evidence type="ECO:0000256" key="4">
    <source>
        <dbReference type="ARBA" id="ARBA00010617"/>
    </source>
</evidence>
<evidence type="ECO:0000256" key="10">
    <source>
        <dbReference type="ARBA" id="ARBA00023002"/>
    </source>
</evidence>
<evidence type="ECO:0000256" key="9">
    <source>
        <dbReference type="ARBA" id="ARBA00022848"/>
    </source>
</evidence>